<name>V6LPR5_9EUKA</name>
<keyword evidence="5" id="KW-1185">Reference proteome</keyword>
<dbReference type="PANTHER" id="PTHR24171">
    <property type="entry name" value="ANKYRIN REPEAT DOMAIN-CONTAINING PROTEIN 39-RELATED"/>
    <property type="match status" value="1"/>
</dbReference>
<dbReference type="AlphaFoldDB" id="V6LPR5"/>
<dbReference type="GO" id="GO:0085020">
    <property type="term" value="P:protein K6-linked ubiquitination"/>
    <property type="evidence" value="ECO:0007669"/>
    <property type="project" value="TreeGrafter"/>
</dbReference>
<dbReference type="SUPFAM" id="SSF48403">
    <property type="entry name" value="Ankyrin repeat"/>
    <property type="match status" value="1"/>
</dbReference>
<reference evidence="3 4" key="1">
    <citation type="journal article" date="2014" name="PLoS Genet.">
        <title>The Genome of Spironucleus salmonicida Highlights a Fish Pathogen Adapted to Fluctuating Environments.</title>
        <authorList>
            <person name="Xu F."/>
            <person name="Jerlstrom-Hultqvist J."/>
            <person name="Einarsson E."/>
            <person name="Astvaldsson A."/>
            <person name="Svard S.G."/>
            <person name="Andersson J.O."/>
        </authorList>
    </citation>
    <scope>NUCLEOTIDE SEQUENCE</scope>
    <source>
        <strain evidence="4">ATCC 50377</strain>
    </source>
</reference>
<dbReference type="InterPro" id="IPR002110">
    <property type="entry name" value="Ankyrin_rpt"/>
</dbReference>
<dbReference type="GO" id="GO:0004842">
    <property type="term" value="F:ubiquitin-protein transferase activity"/>
    <property type="evidence" value="ECO:0007669"/>
    <property type="project" value="TreeGrafter"/>
</dbReference>
<organism evidence="3">
    <name type="scientific">Spironucleus salmonicida</name>
    <dbReference type="NCBI Taxonomy" id="348837"/>
    <lineage>
        <taxon>Eukaryota</taxon>
        <taxon>Metamonada</taxon>
        <taxon>Diplomonadida</taxon>
        <taxon>Hexamitidae</taxon>
        <taxon>Hexamitinae</taxon>
        <taxon>Spironucleus</taxon>
    </lineage>
</organism>
<dbReference type="EMBL" id="AUWU02000004">
    <property type="protein sequence ID" value="KAH0573557.1"/>
    <property type="molecule type" value="Genomic_DNA"/>
</dbReference>
<protein>
    <submittedName>
        <fullName evidence="3">Ankyrin repeat-containing protein</fullName>
    </submittedName>
</protein>
<evidence type="ECO:0000313" key="4">
    <source>
        <dbReference type="EMBL" id="KAH0573557.1"/>
    </source>
</evidence>
<sequence length="192" mass="21847">MAYNVKITIPKTFEENEQFLKQKLEEEYPNNTTELMIAASYGDLFTCQKRIKEAGKTNSAGNTALMYACGSGRLPVIQLLIEKEDIRLRNIKGASGVDMAFMARRFEACSFLETYCIQHNYHELKPVIRSTKQGEQQAVQKLKSDYQLEASDMYPESTNSVNQHKQLQTLKCNCGTIISKQYKFCTGCGKKQ</sequence>
<evidence type="ECO:0000313" key="5">
    <source>
        <dbReference type="Proteomes" id="UP000018208"/>
    </source>
</evidence>
<evidence type="ECO:0000256" key="1">
    <source>
        <dbReference type="ARBA" id="ARBA00022737"/>
    </source>
</evidence>
<dbReference type="Pfam" id="PF12796">
    <property type="entry name" value="Ank_2"/>
    <property type="match status" value="1"/>
</dbReference>
<dbReference type="PANTHER" id="PTHR24171:SF11">
    <property type="entry name" value="26S PROTEASOME NON-ATPASE REGULATORY SUBUNIT 10"/>
    <property type="match status" value="1"/>
</dbReference>
<dbReference type="Gene3D" id="1.25.40.20">
    <property type="entry name" value="Ankyrin repeat-containing domain"/>
    <property type="match status" value="1"/>
</dbReference>
<dbReference type="VEuPathDB" id="GiardiaDB:SS50377_23491"/>
<evidence type="ECO:0000256" key="2">
    <source>
        <dbReference type="ARBA" id="ARBA00023043"/>
    </source>
</evidence>
<reference evidence="4" key="2">
    <citation type="submission" date="2020-12" db="EMBL/GenBank/DDBJ databases">
        <title>New Spironucleus salmonicida genome in near-complete chromosomes.</title>
        <authorList>
            <person name="Xu F."/>
            <person name="Kurt Z."/>
            <person name="Jimenez-Gonzalez A."/>
            <person name="Astvaldsson A."/>
            <person name="Andersson J.O."/>
            <person name="Svard S.G."/>
        </authorList>
    </citation>
    <scope>NUCLEOTIDE SEQUENCE</scope>
    <source>
        <strain evidence="4">ATCC 50377</strain>
    </source>
</reference>
<dbReference type="InterPro" id="IPR036770">
    <property type="entry name" value="Ankyrin_rpt-contain_sf"/>
</dbReference>
<evidence type="ECO:0000313" key="3">
    <source>
        <dbReference type="EMBL" id="EST46228.1"/>
    </source>
</evidence>
<dbReference type="Proteomes" id="UP000018208">
    <property type="component" value="Unassembled WGS sequence"/>
</dbReference>
<dbReference type="OrthoDB" id="10252298at2759"/>
<keyword evidence="2" id="KW-0040">ANK repeat</keyword>
<gene>
    <name evidence="3" type="ORF">SS50377_13824</name>
    <name evidence="4" type="ORF">SS50377_23491</name>
</gene>
<keyword evidence="1" id="KW-0677">Repeat</keyword>
<proteinExistence type="predicted"/>
<accession>V6LPR5</accession>
<dbReference type="EMBL" id="KI546083">
    <property type="protein sequence ID" value="EST46228.1"/>
    <property type="molecule type" value="Genomic_DNA"/>
</dbReference>